<feature type="compositionally biased region" description="Gly residues" evidence="1">
    <location>
        <begin position="62"/>
        <end position="73"/>
    </location>
</feature>
<evidence type="ECO:0000313" key="3">
    <source>
        <dbReference type="Proteomes" id="UP001576784"/>
    </source>
</evidence>
<sequence>MTAKQDCLYLSVFLLLFPLNLGFGADLRKVESPLQDSSQINQNLPIKISSVPTPPPGRPGRPRGGTGGGGTRGGCPQDVNLNFQPDITLLIPNNKEGLTVEKYPTFFVFVPQTKSKTGEFVLYDRTEKQLVYQTTFELSGIPGIISIQLPKDKPPLKIDNNYEWRFLLHCKPNDDRSEDIIKSGEIKRVAPNEAIAKIQGNPNSLEKARVYQQNNLWYDALQTVAELRPKTGMNSNAATMWEELLQAENLKEIVSYPLIDCCKPAK</sequence>
<evidence type="ECO:0000256" key="1">
    <source>
        <dbReference type="SAM" id="MobiDB-lite"/>
    </source>
</evidence>
<dbReference type="Pfam" id="PF06051">
    <property type="entry name" value="DUF928"/>
    <property type="match status" value="1"/>
</dbReference>
<reference evidence="2 3" key="1">
    <citation type="submission" date="2024-09" db="EMBL/GenBank/DDBJ databases">
        <title>Floridaenema gen nov. (Aerosakkonemataceae, Aerosakkonematales ord. nov., Cyanobacteria) from benthic tropical and subtropical fresh waters, with the description of four new species.</title>
        <authorList>
            <person name="Moretto J.A."/>
            <person name="Berthold D.E."/>
            <person name="Lefler F.W."/>
            <person name="Huang I.-S."/>
            <person name="Laughinghouse H. IV."/>
        </authorList>
    </citation>
    <scope>NUCLEOTIDE SEQUENCE [LARGE SCALE GENOMIC DNA]</scope>
    <source>
        <strain evidence="2 3">BLCC-F50</strain>
    </source>
</reference>
<dbReference type="Proteomes" id="UP001576784">
    <property type="component" value="Unassembled WGS sequence"/>
</dbReference>
<feature type="region of interest" description="Disordered" evidence="1">
    <location>
        <begin position="43"/>
        <end position="76"/>
    </location>
</feature>
<dbReference type="RefSeq" id="WP_413264890.1">
    <property type="nucleotide sequence ID" value="NZ_JBHFNR010000148.1"/>
</dbReference>
<protein>
    <submittedName>
        <fullName evidence="2">DUF928 domain-containing protein</fullName>
    </submittedName>
</protein>
<dbReference type="EMBL" id="JBHFNR010000148">
    <property type="protein sequence ID" value="MFB2895251.1"/>
    <property type="molecule type" value="Genomic_DNA"/>
</dbReference>
<keyword evidence="3" id="KW-1185">Reference proteome</keyword>
<organism evidence="2 3">
    <name type="scientific">Floridaenema flaviceps BLCC-F50</name>
    <dbReference type="NCBI Taxonomy" id="3153642"/>
    <lineage>
        <taxon>Bacteria</taxon>
        <taxon>Bacillati</taxon>
        <taxon>Cyanobacteriota</taxon>
        <taxon>Cyanophyceae</taxon>
        <taxon>Oscillatoriophycideae</taxon>
        <taxon>Aerosakkonematales</taxon>
        <taxon>Aerosakkonemataceae</taxon>
        <taxon>Floridanema</taxon>
        <taxon>Floridanema flaviceps</taxon>
    </lineage>
</organism>
<dbReference type="InterPro" id="IPR010328">
    <property type="entry name" value="DUF928"/>
</dbReference>
<name>A0ABV4XUA5_9CYAN</name>
<accession>A0ABV4XUA5</accession>
<evidence type="ECO:0000313" key="2">
    <source>
        <dbReference type="EMBL" id="MFB2895251.1"/>
    </source>
</evidence>
<proteinExistence type="predicted"/>
<comment type="caution">
    <text evidence="2">The sequence shown here is derived from an EMBL/GenBank/DDBJ whole genome shotgun (WGS) entry which is preliminary data.</text>
</comment>
<gene>
    <name evidence="2" type="ORF">ACE1CI_20270</name>
</gene>